<gene>
    <name evidence="1" type="ORF">RHP49_13990</name>
</gene>
<evidence type="ECO:0000313" key="2">
    <source>
        <dbReference type="Proteomes" id="UP001303407"/>
    </source>
</evidence>
<reference evidence="1 2" key="1">
    <citation type="submission" date="2023-09" db="EMBL/GenBank/DDBJ databases">
        <title>Thalassobella suaedae gen. nov., sp. nov., a marine bacterium of the family Flavobacteriaceae isolated from a halophyte Suaeda japonica.</title>
        <authorList>
            <person name="Lee S.Y."/>
            <person name="Hwang C.Y."/>
        </authorList>
    </citation>
    <scope>NUCLEOTIDE SEQUENCE [LARGE SCALE GENOMIC DNA]</scope>
    <source>
        <strain evidence="1 2">HL-DH10</strain>
    </source>
</reference>
<evidence type="ECO:0000313" key="1">
    <source>
        <dbReference type="EMBL" id="WNH11999.1"/>
    </source>
</evidence>
<protein>
    <recommendedName>
        <fullName evidence="3">Transcriptional regulator</fullName>
    </recommendedName>
</protein>
<organism evidence="1 2">
    <name type="scientific">Thalassobellus suaedae</name>
    <dbReference type="NCBI Taxonomy" id="3074124"/>
    <lineage>
        <taxon>Bacteria</taxon>
        <taxon>Pseudomonadati</taxon>
        <taxon>Bacteroidota</taxon>
        <taxon>Flavobacteriia</taxon>
        <taxon>Flavobacteriales</taxon>
        <taxon>Flavobacteriaceae</taxon>
        <taxon>Thalassobellus</taxon>
    </lineage>
</organism>
<keyword evidence="2" id="KW-1185">Reference proteome</keyword>
<proteinExistence type="predicted"/>
<accession>A0ABY9Y2C6</accession>
<dbReference type="Proteomes" id="UP001303407">
    <property type="component" value="Chromosome"/>
</dbReference>
<dbReference type="EMBL" id="CP134536">
    <property type="protein sequence ID" value="WNH11999.1"/>
    <property type="molecule type" value="Genomic_DNA"/>
</dbReference>
<evidence type="ECO:0008006" key="3">
    <source>
        <dbReference type="Google" id="ProtNLM"/>
    </source>
</evidence>
<dbReference type="RefSeq" id="WP_415861979.1">
    <property type="nucleotide sequence ID" value="NZ_CP134536.1"/>
</dbReference>
<name>A0ABY9Y2C6_9FLAO</name>
<sequence>MNYIKHLNAIFQQFAMDSNLNPTHISLYMALFQFWNINRFPETFYINREEVMKMGKIGSKATYHRCLKNLNDWKYIHYLPSHNPYKGSQIKILKFNTSSETSTETSNEQPVGQALVPNININKQIENSIKTKLPKNENEVLDFFIKKEWTAIEGKKFYNHYTSIGWKLGGKIKIVNWHATAENWMLKANEIEKVEAVSQNKDNLKTTKIKDYGQPL</sequence>